<protein>
    <submittedName>
        <fullName evidence="1">Uncharacterized protein</fullName>
    </submittedName>
</protein>
<dbReference type="AlphaFoldDB" id="A0AAV1K2B2"/>
<sequence length="441" mass="50032">MLAQSNNTDASFEDEFNKPVESIMRCEEFKSNFARKLSNRYISWSPAAKSKPDSALKLCPKDMQNENVPERIEQCSQLSSSSILEQSGEVVKPPDKSVRDNEIHYTEVNALNMEVDTLRWQLAQTEANRQMHIALLKQIVTFLNRVKEHIECQKSEPIHKEEKIFPKIVQKSHNFSDLPRSKSVFHVDKHLDVISPTKKISTRKISKSISNVNGHKDCSNIWGNSKLSLVSENEIAHKLTEEMSRLITLANTVLSTKIPDLVCASPGNSHENFLQLNDDTKIDDTVQNDTNDNQSFVCKKSDSESLTIKYNSLPYKDYSKDSISDVLNTSQASFNALRSDSNETKRENTDSPNSLISAEVKPFALNKKIEYNSVSNFIEDESGFSSMSSFQEIGIPIISIIPPSPDKEIAYMGEFTDINETEKWKTDSIEFDKQSVKVFWV</sequence>
<dbReference type="Proteomes" id="UP001497472">
    <property type="component" value="Unassembled WGS sequence"/>
</dbReference>
<proteinExistence type="predicted"/>
<dbReference type="EMBL" id="CAVLEF010000279">
    <property type="protein sequence ID" value="CAK1554717.1"/>
    <property type="molecule type" value="Genomic_DNA"/>
</dbReference>
<evidence type="ECO:0000313" key="2">
    <source>
        <dbReference type="Proteomes" id="UP001497472"/>
    </source>
</evidence>
<organism evidence="1 2">
    <name type="scientific">Leptosia nina</name>
    <dbReference type="NCBI Taxonomy" id="320188"/>
    <lineage>
        <taxon>Eukaryota</taxon>
        <taxon>Metazoa</taxon>
        <taxon>Ecdysozoa</taxon>
        <taxon>Arthropoda</taxon>
        <taxon>Hexapoda</taxon>
        <taxon>Insecta</taxon>
        <taxon>Pterygota</taxon>
        <taxon>Neoptera</taxon>
        <taxon>Endopterygota</taxon>
        <taxon>Lepidoptera</taxon>
        <taxon>Glossata</taxon>
        <taxon>Ditrysia</taxon>
        <taxon>Papilionoidea</taxon>
        <taxon>Pieridae</taxon>
        <taxon>Pierinae</taxon>
        <taxon>Leptosia</taxon>
    </lineage>
</organism>
<comment type="caution">
    <text evidence="1">The sequence shown here is derived from an EMBL/GenBank/DDBJ whole genome shotgun (WGS) entry which is preliminary data.</text>
</comment>
<keyword evidence="2" id="KW-1185">Reference proteome</keyword>
<gene>
    <name evidence="1" type="ORF">LNINA_LOCUS13599</name>
</gene>
<evidence type="ECO:0000313" key="1">
    <source>
        <dbReference type="EMBL" id="CAK1554717.1"/>
    </source>
</evidence>
<name>A0AAV1K2B2_9NEOP</name>
<reference evidence="1 2" key="1">
    <citation type="submission" date="2023-11" db="EMBL/GenBank/DDBJ databases">
        <authorList>
            <person name="Okamura Y."/>
        </authorList>
    </citation>
    <scope>NUCLEOTIDE SEQUENCE [LARGE SCALE GENOMIC DNA]</scope>
</reference>
<accession>A0AAV1K2B2</accession>